<accession>A0A9X2DC00</accession>
<proteinExistence type="predicted"/>
<dbReference type="EMBL" id="JAMOIL010000067">
    <property type="protein sequence ID" value="MCM0622890.1"/>
    <property type="molecule type" value="Genomic_DNA"/>
</dbReference>
<evidence type="ECO:0000313" key="5">
    <source>
        <dbReference type="Proteomes" id="UP001139485"/>
    </source>
</evidence>
<evidence type="ECO:0000259" key="1">
    <source>
        <dbReference type="Pfam" id="PF13333"/>
    </source>
</evidence>
<dbReference type="EMBL" id="JAMOIL010000051">
    <property type="protein sequence ID" value="MCM0622819.1"/>
    <property type="molecule type" value="Genomic_DNA"/>
</dbReference>
<evidence type="ECO:0000313" key="2">
    <source>
        <dbReference type="EMBL" id="MCM0622612.1"/>
    </source>
</evidence>
<dbReference type="GO" id="GO:0015074">
    <property type="term" value="P:DNA integration"/>
    <property type="evidence" value="ECO:0007669"/>
    <property type="project" value="InterPro"/>
</dbReference>
<protein>
    <submittedName>
        <fullName evidence="3">IS3 family transposase</fullName>
    </submittedName>
</protein>
<dbReference type="RefSeq" id="WP_250828814.1">
    <property type="nucleotide sequence ID" value="NZ_JAMOIL010000041.1"/>
</dbReference>
<dbReference type="Pfam" id="PF13333">
    <property type="entry name" value="rve_2"/>
    <property type="match status" value="1"/>
</dbReference>
<comment type="caution">
    <text evidence="3">The sequence shown here is derived from an EMBL/GenBank/DDBJ whole genome shotgun (WGS) entry which is preliminary data.</text>
</comment>
<keyword evidence="5" id="KW-1185">Reference proteome</keyword>
<feature type="domain" description="Integrase catalytic" evidence="1">
    <location>
        <begin position="4"/>
        <end position="43"/>
    </location>
</feature>
<gene>
    <name evidence="2" type="ORF">M8330_20185</name>
    <name evidence="3" type="ORF">M8330_21245</name>
    <name evidence="4" type="ORF">M8330_21630</name>
</gene>
<evidence type="ECO:0000313" key="4">
    <source>
        <dbReference type="EMBL" id="MCM0622890.1"/>
    </source>
</evidence>
<dbReference type="AlphaFoldDB" id="A0A9X2DC00"/>
<dbReference type="EMBL" id="JAMOIL010000041">
    <property type="protein sequence ID" value="MCM0622612.1"/>
    <property type="molecule type" value="Genomic_DNA"/>
</dbReference>
<name>A0A9X2DC00_9ACTN</name>
<sequence length="53" mass="6342">LLNRRKWRTRVELANAIFEYIEIFHNRQRRHSALGYQTPIEYELASPTDTVPA</sequence>
<organism evidence="3 5">
    <name type="scientific">Nocardioides bruguierae</name>
    <dbReference type="NCBI Taxonomy" id="2945102"/>
    <lineage>
        <taxon>Bacteria</taxon>
        <taxon>Bacillati</taxon>
        <taxon>Actinomycetota</taxon>
        <taxon>Actinomycetes</taxon>
        <taxon>Propionibacteriales</taxon>
        <taxon>Nocardioidaceae</taxon>
        <taxon>Nocardioides</taxon>
    </lineage>
</organism>
<dbReference type="InterPro" id="IPR001584">
    <property type="entry name" value="Integrase_cat-core"/>
</dbReference>
<feature type="non-terminal residue" evidence="3">
    <location>
        <position position="1"/>
    </location>
</feature>
<reference evidence="3" key="1">
    <citation type="submission" date="2022-05" db="EMBL/GenBank/DDBJ databases">
        <authorList>
            <person name="Tuo L."/>
        </authorList>
    </citation>
    <scope>NUCLEOTIDE SEQUENCE</scope>
    <source>
        <strain evidence="3">BSK12Z-4</strain>
    </source>
</reference>
<dbReference type="Proteomes" id="UP001139485">
    <property type="component" value="Unassembled WGS sequence"/>
</dbReference>
<evidence type="ECO:0000313" key="3">
    <source>
        <dbReference type="EMBL" id="MCM0622819.1"/>
    </source>
</evidence>